<evidence type="ECO:0000256" key="1">
    <source>
        <dbReference type="ARBA" id="ARBA00004442"/>
    </source>
</evidence>
<reference evidence="5" key="1">
    <citation type="submission" date="2013-08" db="EMBL/GenBank/DDBJ databases">
        <authorList>
            <person name="Mendez C."/>
            <person name="Richter M."/>
            <person name="Ferrer M."/>
            <person name="Sanchez J."/>
        </authorList>
    </citation>
    <scope>NUCLEOTIDE SEQUENCE</scope>
</reference>
<dbReference type="Pfam" id="PF06629">
    <property type="entry name" value="MipA"/>
    <property type="match status" value="1"/>
</dbReference>
<sequence length="262" mass="29401">MTHRTRFRWIRTGILALGLSLLGAPVWATPPITNINLHRSGWSLGLGFLSLGLPYEGASRWSRFIPLFNYSTPGFYLHGLTIGWHLDDRGRFHVNLVAEPETLHYDSAFSPQFRGLAMRYASMMGGIDAVYRRGFLGVRATALTDLLARSHGQKLRAMLFAHIHTHGWFFDPRAGIEWESANLISYYFGIPEYEASPLRPSYAPGSTINTLLELLVGKNLGDHFTALGGLEEEFYGSGIRASPLVNRSSSLSYVVGLYFRFR</sequence>
<comment type="caution">
    <text evidence="5">The sequence shown here is derived from an EMBL/GenBank/DDBJ whole genome shotgun (WGS) entry which is preliminary data.</text>
</comment>
<protein>
    <submittedName>
        <fullName evidence="5">MltA-interacting MipA</fullName>
    </submittedName>
</protein>
<keyword evidence="3" id="KW-0472">Membrane</keyword>
<dbReference type="PANTHER" id="PTHR38776:SF1">
    <property type="entry name" value="MLTA-INTERACTING PROTEIN-RELATED"/>
    <property type="match status" value="1"/>
</dbReference>
<dbReference type="PANTHER" id="PTHR38776">
    <property type="entry name" value="MLTA-INTERACTING PROTEIN-RELATED"/>
    <property type="match status" value="1"/>
</dbReference>
<dbReference type="InterPro" id="IPR010583">
    <property type="entry name" value="MipA"/>
</dbReference>
<organism evidence="5">
    <name type="scientific">mine drainage metagenome</name>
    <dbReference type="NCBI Taxonomy" id="410659"/>
    <lineage>
        <taxon>unclassified sequences</taxon>
        <taxon>metagenomes</taxon>
        <taxon>ecological metagenomes</taxon>
    </lineage>
</organism>
<keyword evidence="4" id="KW-0998">Cell outer membrane</keyword>
<name>T1BGX0_9ZZZZ</name>
<evidence type="ECO:0000256" key="3">
    <source>
        <dbReference type="ARBA" id="ARBA00023136"/>
    </source>
</evidence>
<evidence type="ECO:0000256" key="2">
    <source>
        <dbReference type="ARBA" id="ARBA00022729"/>
    </source>
</evidence>
<reference evidence="5" key="2">
    <citation type="journal article" date="2014" name="ISME J.">
        <title>Microbial stratification in low pH oxic and suboxic macroscopic growths along an acid mine drainage.</title>
        <authorList>
            <person name="Mendez-Garcia C."/>
            <person name="Mesa V."/>
            <person name="Sprenger R.R."/>
            <person name="Richter M."/>
            <person name="Diez M.S."/>
            <person name="Solano J."/>
            <person name="Bargiela R."/>
            <person name="Golyshina O.V."/>
            <person name="Manteca A."/>
            <person name="Ramos J.L."/>
            <person name="Gallego J.R."/>
            <person name="Llorente I."/>
            <person name="Martins Dos Santos V.A."/>
            <person name="Jensen O.N."/>
            <person name="Pelaez A.I."/>
            <person name="Sanchez J."/>
            <person name="Ferrer M."/>
        </authorList>
    </citation>
    <scope>NUCLEOTIDE SEQUENCE</scope>
</reference>
<dbReference type="EMBL" id="AUZY01006743">
    <property type="protein sequence ID" value="EQD53395.1"/>
    <property type="molecule type" value="Genomic_DNA"/>
</dbReference>
<evidence type="ECO:0000256" key="4">
    <source>
        <dbReference type="ARBA" id="ARBA00023237"/>
    </source>
</evidence>
<dbReference type="AlphaFoldDB" id="T1BGX0"/>
<accession>T1BGX0</accession>
<dbReference type="GO" id="GO:0009279">
    <property type="term" value="C:cell outer membrane"/>
    <property type="evidence" value="ECO:0007669"/>
    <property type="project" value="UniProtKB-SubCell"/>
</dbReference>
<proteinExistence type="predicted"/>
<keyword evidence="2" id="KW-0732">Signal</keyword>
<gene>
    <name evidence="5" type="ORF">B1B_10285</name>
</gene>
<evidence type="ECO:0000313" key="5">
    <source>
        <dbReference type="EMBL" id="EQD53395.1"/>
    </source>
</evidence>
<comment type="subcellular location">
    <subcellularLocation>
        <location evidence="1">Cell outer membrane</location>
    </subcellularLocation>
</comment>